<comment type="pathway">
    <text evidence="2">Amino-sugar metabolism; 1,6-anhydro-N-acetylmuramate degradation.</text>
</comment>
<dbReference type="Pfam" id="PF03702">
    <property type="entry name" value="AnmK"/>
    <property type="match status" value="1"/>
</dbReference>
<dbReference type="Proteomes" id="UP000199377">
    <property type="component" value="Unassembled WGS sequence"/>
</dbReference>
<dbReference type="OrthoDB" id="9763949at2"/>
<evidence type="ECO:0000313" key="4">
    <source>
        <dbReference type="Proteomes" id="UP000199377"/>
    </source>
</evidence>
<dbReference type="UniPathway" id="UPA00544"/>
<accession>A0A1I3D7C4</accession>
<dbReference type="GO" id="GO:0016301">
    <property type="term" value="F:kinase activity"/>
    <property type="evidence" value="ECO:0007669"/>
    <property type="project" value="UniProtKB-KW"/>
</dbReference>
<dbReference type="GO" id="GO:0005524">
    <property type="term" value="F:ATP binding"/>
    <property type="evidence" value="ECO:0007669"/>
    <property type="project" value="UniProtKB-UniRule"/>
</dbReference>
<evidence type="ECO:0000256" key="1">
    <source>
        <dbReference type="ARBA" id="ARBA00023277"/>
    </source>
</evidence>
<gene>
    <name evidence="2" type="primary">anmK</name>
    <name evidence="3" type="ORF">SAMN05216258_102418</name>
</gene>
<dbReference type="GO" id="GO:0097175">
    <property type="term" value="P:1,6-anhydro-N-acetyl-beta-muramic acid catabolic process"/>
    <property type="evidence" value="ECO:0007669"/>
    <property type="project" value="UniProtKB-UniRule"/>
</dbReference>
<evidence type="ECO:0000313" key="3">
    <source>
        <dbReference type="EMBL" id="SFH82411.1"/>
    </source>
</evidence>
<keyword evidence="1 2" id="KW-0119">Carbohydrate metabolism</keyword>
<reference evidence="3 4" key="1">
    <citation type="submission" date="2016-10" db="EMBL/GenBank/DDBJ databases">
        <authorList>
            <person name="de Groot N.N."/>
        </authorList>
    </citation>
    <scope>NUCLEOTIDE SEQUENCE [LARGE SCALE GENOMIC DNA]</scope>
    <source>
        <strain evidence="3 4">CGMCC 1.11030</strain>
    </source>
</reference>
<dbReference type="UniPathway" id="UPA00343"/>
<keyword evidence="2" id="KW-0808">Transferase</keyword>
<dbReference type="RefSeq" id="WP_092858453.1">
    <property type="nucleotide sequence ID" value="NZ_FOQH01000002.1"/>
</dbReference>
<dbReference type="GO" id="GO:0016773">
    <property type="term" value="F:phosphotransferase activity, alcohol group as acceptor"/>
    <property type="evidence" value="ECO:0007669"/>
    <property type="project" value="UniProtKB-UniRule"/>
</dbReference>
<comment type="similarity">
    <text evidence="2">Belongs to the anhydro-N-acetylmuramic acid kinase family.</text>
</comment>
<dbReference type="EC" id="2.7.1.170" evidence="2"/>
<dbReference type="PANTHER" id="PTHR30605">
    <property type="entry name" value="ANHYDRO-N-ACETYLMURAMIC ACID KINASE"/>
    <property type="match status" value="1"/>
</dbReference>
<dbReference type="NCBIfam" id="NF007141">
    <property type="entry name" value="PRK09585.1-5"/>
    <property type="match status" value="1"/>
</dbReference>
<organism evidence="3 4">
    <name type="scientific">Albimonas pacifica</name>
    <dbReference type="NCBI Taxonomy" id="1114924"/>
    <lineage>
        <taxon>Bacteria</taxon>
        <taxon>Pseudomonadati</taxon>
        <taxon>Pseudomonadota</taxon>
        <taxon>Alphaproteobacteria</taxon>
        <taxon>Rhodobacterales</taxon>
        <taxon>Paracoccaceae</taxon>
        <taxon>Albimonas</taxon>
    </lineage>
</organism>
<dbReference type="SUPFAM" id="SSF53067">
    <property type="entry name" value="Actin-like ATPase domain"/>
    <property type="match status" value="1"/>
</dbReference>
<dbReference type="STRING" id="1114924.SAMN05216258_102418"/>
<comment type="function">
    <text evidence="2">Catalyzes the specific phosphorylation of 1,6-anhydro-N-acetylmuramic acid (anhMurNAc) with the simultaneous cleavage of the 1,6-anhydro ring, generating MurNAc-6-P. Is required for the utilization of anhMurNAc either imported from the medium or derived from its own cell wall murein, and thus plays a role in cell wall recycling.</text>
</comment>
<proteinExistence type="inferred from homology"/>
<dbReference type="GO" id="GO:0006040">
    <property type="term" value="P:amino sugar metabolic process"/>
    <property type="evidence" value="ECO:0007669"/>
    <property type="project" value="InterPro"/>
</dbReference>
<dbReference type="InterPro" id="IPR005338">
    <property type="entry name" value="Anhydro_N_Ac-Mur_kinase"/>
</dbReference>
<keyword evidence="2" id="KW-0067">ATP-binding</keyword>
<dbReference type="EMBL" id="FOQH01000002">
    <property type="protein sequence ID" value="SFH82411.1"/>
    <property type="molecule type" value="Genomic_DNA"/>
</dbReference>
<keyword evidence="2" id="KW-0547">Nucleotide-binding</keyword>
<dbReference type="GO" id="GO:0009254">
    <property type="term" value="P:peptidoglycan turnover"/>
    <property type="evidence" value="ECO:0007669"/>
    <property type="project" value="UniProtKB-UniRule"/>
</dbReference>
<protein>
    <recommendedName>
        <fullName evidence="2">Anhydro-N-acetylmuramic acid kinase</fullName>
        <ecNumber evidence="2">2.7.1.170</ecNumber>
    </recommendedName>
    <alternativeName>
        <fullName evidence="2">AnhMurNAc kinase</fullName>
    </alternativeName>
</protein>
<dbReference type="AlphaFoldDB" id="A0A1I3D7C4"/>
<keyword evidence="2 3" id="KW-0418">Kinase</keyword>
<sequence>MDAIWALGLMSGTSFDGIDAALVKTDGERVEAFGPGGGFDYAPGEMEAARAVHRDWRPYRGAGAGSEAGAALARAQAEVTAAHAAASARLLARPEAALALPEIVGFHGQTVAHAPDDPEGGWTWQLGDGAGLARALNRPVAWDFRTADVAAGGQGAPLAPFYHFALARTLGRGPVCFLNLGGVGNVSWADPEAEGPEAPGALVGFDTGPANALVDDWMRARAGESCDRDGAAAAAGRVHDDRLRRNSIEAFVARRPPKSLDRNEFAQALEAMEGLSTEDGAATLTALSALCAAGAQAHLPRPAATWILCGGGRLNPTLCAMIADRVEAEVLPAEALGLDGDLMEAQCFAYLAVRSLRGLPLSSPATTGAARPMPGGRISRP</sequence>
<name>A0A1I3D7C4_9RHOB</name>
<evidence type="ECO:0000256" key="2">
    <source>
        <dbReference type="HAMAP-Rule" id="MF_01270"/>
    </source>
</evidence>
<dbReference type="Gene3D" id="3.30.420.40">
    <property type="match status" value="2"/>
</dbReference>
<keyword evidence="4" id="KW-1185">Reference proteome</keyword>
<dbReference type="InterPro" id="IPR043129">
    <property type="entry name" value="ATPase_NBD"/>
</dbReference>
<dbReference type="HAMAP" id="MF_01270">
    <property type="entry name" value="AnhMurNAc_kinase"/>
    <property type="match status" value="1"/>
</dbReference>
<dbReference type="PANTHER" id="PTHR30605:SF0">
    <property type="entry name" value="ANHYDRO-N-ACETYLMURAMIC ACID KINASE"/>
    <property type="match status" value="1"/>
</dbReference>
<comment type="catalytic activity">
    <reaction evidence="2">
        <text>1,6-anhydro-N-acetyl-beta-muramate + ATP + H2O = N-acetyl-D-muramate 6-phosphate + ADP + H(+)</text>
        <dbReference type="Rhea" id="RHEA:24952"/>
        <dbReference type="ChEBI" id="CHEBI:15377"/>
        <dbReference type="ChEBI" id="CHEBI:15378"/>
        <dbReference type="ChEBI" id="CHEBI:30616"/>
        <dbReference type="ChEBI" id="CHEBI:58690"/>
        <dbReference type="ChEBI" id="CHEBI:58722"/>
        <dbReference type="ChEBI" id="CHEBI:456216"/>
        <dbReference type="EC" id="2.7.1.170"/>
    </reaction>
</comment>
<feature type="binding site" evidence="2">
    <location>
        <begin position="12"/>
        <end position="19"/>
    </location>
    <ligand>
        <name>ATP</name>
        <dbReference type="ChEBI" id="CHEBI:30616"/>
    </ligand>
</feature>
<comment type="pathway">
    <text evidence="2">Cell wall biogenesis; peptidoglycan recycling.</text>
</comment>